<sequence>MLWQSVLEREKGYRVLGWGKDRNERPVIGACLLADDQLWLAEGPEGAALDGKDPTAWQQLRQRAGRVRMQVVLSEPCYQLLSVDKPSGHLDAELASSLPYLVQDLSNVPLEHIHLDYFSAPTPADGREKLHVAVADRRRLSALVQRADDVDLTLDLISIEELVLLDLLPPQPRPHILLWHLPGQPLKLLLAHEGRLLFSRNVRGFNLLDKLSDEEIRQGLYEELLLALQRSGDYLVRQLKQSAAEGLTLVLPLAQQQLLAPMLERDLTLSVQCLVDVDHSPQQILAHAAAMARGSDEDAN</sequence>
<dbReference type="Proteomes" id="UP001499988">
    <property type="component" value="Unassembled WGS sequence"/>
</dbReference>
<evidence type="ECO:0000313" key="2">
    <source>
        <dbReference type="Proteomes" id="UP001499988"/>
    </source>
</evidence>
<evidence type="ECO:0000313" key="1">
    <source>
        <dbReference type="EMBL" id="GAA4901960.1"/>
    </source>
</evidence>
<keyword evidence="2" id="KW-1185">Reference proteome</keyword>
<dbReference type="Gene3D" id="3.30.420.380">
    <property type="match status" value="1"/>
</dbReference>
<protein>
    <recommendedName>
        <fullName evidence="3">MSHA biogenesis protein MshI</fullName>
    </recommendedName>
</protein>
<gene>
    <name evidence="1" type="ORF">GCM10023333_40040</name>
</gene>
<evidence type="ECO:0008006" key="3">
    <source>
        <dbReference type="Google" id="ProtNLM"/>
    </source>
</evidence>
<accession>A0ABP9FGZ8</accession>
<proteinExistence type="predicted"/>
<comment type="caution">
    <text evidence="1">The sequence shown here is derived from an EMBL/GenBank/DDBJ whole genome shotgun (WGS) entry which is preliminary data.</text>
</comment>
<name>A0ABP9FGZ8_9GAMM</name>
<dbReference type="EMBL" id="BAABJZ010000105">
    <property type="protein sequence ID" value="GAA4901960.1"/>
    <property type="molecule type" value="Genomic_DNA"/>
</dbReference>
<organism evidence="1 2">
    <name type="scientific">Ferrimonas pelagia</name>
    <dbReference type="NCBI Taxonomy" id="1177826"/>
    <lineage>
        <taxon>Bacteria</taxon>
        <taxon>Pseudomonadati</taxon>
        <taxon>Pseudomonadota</taxon>
        <taxon>Gammaproteobacteria</taxon>
        <taxon>Alteromonadales</taxon>
        <taxon>Ferrimonadaceae</taxon>
        <taxon>Ferrimonas</taxon>
    </lineage>
</organism>
<dbReference type="SUPFAM" id="SSF53067">
    <property type="entry name" value="Actin-like ATPase domain"/>
    <property type="match status" value="1"/>
</dbReference>
<dbReference type="InterPro" id="IPR043129">
    <property type="entry name" value="ATPase_NBD"/>
</dbReference>
<reference evidence="2" key="1">
    <citation type="journal article" date="2019" name="Int. J. Syst. Evol. Microbiol.">
        <title>The Global Catalogue of Microorganisms (GCM) 10K type strain sequencing project: providing services to taxonomists for standard genome sequencing and annotation.</title>
        <authorList>
            <consortium name="The Broad Institute Genomics Platform"/>
            <consortium name="The Broad Institute Genome Sequencing Center for Infectious Disease"/>
            <person name="Wu L."/>
            <person name="Ma J."/>
        </authorList>
    </citation>
    <scope>NUCLEOTIDE SEQUENCE [LARGE SCALE GENOMIC DNA]</scope>
    <source>
        <strain evidence="2">JCM 18401</strain>
    </source>
</reference>